<keyword evidence="2 4" id="KW-0808">Transferase</keyword>
<protein>
    <submittedName>
        <fullName evidence="4">Antennal-enriched udp-glycosyltransferase</fullName>
    </submittedName>
</protein>
<dbReference type="Proteomes" id="UP000039865">
    <property type="component" value="Unassembled WGS sequence"/>
</dbReference>
<evidence type="ECO:0000256" key="3">
    <source>
        <dbReference type="SAM" id="Phobius"/>
    </source>
</evidence>
<dbReference type="InterPro" id="IPR050271">
    <property type="entry name" value="UDP-glycosyltransferase"/>
</dbReference>
<keyword evidence="5" id="KW-1185">Reference proteome</keyword>
<keyword evidence="1" id="KW-0328">Glycosyltransferase</keyword>
<dbReference type="PANTHER" id="PTHR48043:SF145">
    <property type="entry name" value="FI06409P-RELATED"/>
    <property type="match status" value="1"/>
</dbReference>
<name>A0A078AZ43_STYLE</name>
<organism evidence="4 5">
    <name type="scientific">Stylonychia lemnae</name>
    <name type="common">Ciliate</name>
    <dbReference type="NCBI Taxonomy" id="5949"/>
    <lineage>
        <taxon>Eukaryota</taxon>
        <taxon>Sar</taxon>
        <taxon>Alveolata</taxon>
        <taxon>Ciliophora</taxon>
        <taxon>Intramacronucleata</taxon>
        <taxon>Spirotrichea</taxon>
        <taxon>Stichotrichia</taxon>
        <taxon>Sporadotrichida</taxon>
        <taxon>Oxytrichidae</taxon>
        <taxon>Stylonychinae</taxon>
        <taxon>Stylonychia</taxon>
    </lineage>
</organism>
<dbReference type="Gene3D" id="3.40.50.2000">
    <property type="entry name" value="Glycogen Phosphorylase B"/>
    <property type="match status" value="1"/>
</dbReference>
<keyword evidence="3" id="KW-0472">Membrane</keyword>
<dbReference type="OrthoDB" id="425722at2759"/>
<gene>
    <name evidence="4" type="primary">Contig17191.g18312</name>
    <name evidence="4" type="ORF">STYLEM_15572</name>
</gene>
<dbReference type="Pfam" id="PF00201">
    <property type="entry name" value="UDPGT"/>
    <property type="match status" value="1"/>
</dbReference>
<dbReference type="InParanoid" id="A0A078AZ43"/>
<keyword evidence="3" id="KW-0812">Transmembrane</keyword>
<evidence type="ECO:0000256" key="1">
    <source>
        <dbReference type="ARBA" id="ARBA00022676"/>
    </source>
</evidence>
<keyword evidence="3" id="KW-1133">Transmembrane helix</keyword>
<dbReference type="PANTHER" id="PTHR48043">
    <property type="entry name" value="EG:EG0003.4 PROTEIN-RELATED"/>
    <property type="match status" value="1"/>
</dbReference>
<dbReference type="InterPro" id="IPR002213">
    <property type="entry name" value="UDP_glucos_trans"/>
</dbReference>
<dbReference type="GO" id="GO:0008194">
    <property type="term" value="F:UDP-glycosyltransferase activity"/>
    <property type="evidence" value="ECO:0007669"/>
    <property type="project" value="InterPro"/>
</dbReference>
<dbReference type="SUPFAM" id="SSF53756">
    <property type="entry name" value="UDP-Glycosyltransferase/glycogen phosphorylase"/>
    <property type="match status" value="1"/>
</dbReference>
<sequence length="516" mass="59833">MHTYNKSLLFRQLKGNQRTNQRKRFFQLGNTYQVIQDYGIKYLASSPYISKVMANGVIPIISKNLFQQQIEEFEDKLKQNALGESGVIEYMQFLTKAFYSQEELIREIKSINFDLVLCEIFFESQLIVNTLQIPLYIRLFTSNLDSSMQLMMKQQPQHSSQLHSMRAVIFGMENYSDLQSFTTSFFTRLRNRLAEHIFCGLGSYLIHQKLYKEIPEHLRQDAMTFRAPDMILYTGYEGLSQPMALSPNSRIIPPLTENESETQTISQDLQDFMENHQKLILVSFGTGLSPKSDTLKALSIYMQKQTDYGFIYSATNQQYLEKDTLERIKSLNNVYLAKWIPQIQILNNPKVKIFFNHGGQSSLKESIEAEKPLLIIPTLAVDQPFTCEYVQAQRLGACLYYPDVDHFDKQIKHIEENNGFSDRLMILKKMIDKKKQQGLGLLYWIDYLLEIGTSEFISAKQYQSFNYLQLYDVDVNIAIDLILIAMIASVIAILVKIYRLITCKKGKNESKSTKID</sequence>
<evidence type="ECO:0000313" key="5">
    <source>
        <dbReference type="Proteomes" id="UP000039865"/>
    </source>
</evidence>
<evidence type="ECO:0000313" key="4">
    <source>
        <dbReference type="EMBL" id="CDW86477.1"/>
    </source>
</evidence>
<dbReference type="EMBL" id="CCKQ01014682">
    <property type="protein sequence ID" value="CDW86477.1"/>
    <property type="molecule type" value="Genomic_DNA"/>
</dbReference>
<reference evidence="4 5" key="1">
    <citation type="submission" date="2014-06" db="EMBL/GenBank/DDBJ databases">
        <authorList>
            <person name="Swart Estienne"/>
        </authorList>
    </citation>
    <scope>NUCLEOTIDE SEQUENCE [LARGE SCALE GENOMIC DNA]</scope>
    <source>
        <strain evidence="4 5">130c</strain>
    </source>
</reference>
<feature type="transmembrane region" description="Helical" evidence="3">
    <location>
        <begin position="477"/>
        <end position="498"/>
    </location>
</feature>
<proteinExistence type="predicted"/>
<accession>A0A078AZ43</accession>
<evidence type="ECO:0000256" key="2">
    <source>
        <dbReference type="ARBA" id="ARBA00022679"/>
    </source>
</evidence>
<dbReference type="AlphaFoldDB" id="A0A078AZ43"/>